<reference evidence="10" key="1">
    <citation type="journal article" date="2022" name="bioRxiv">
        <title>Discovery and biosynthetic assessment of Streptomyces ortus sp nov. isolated from a deep-sea sponge.</title>
        <authorList>
            <person name="Williams S.E."/>
        </authorList>
    </citation>
    <scope>NUCLEOTIDE SEQUENCE</scope>
    <source>
        <strain evidence="10">A15ISP2-DRY2</strain>
    </source>
</reference>
<evidence type="ECO:0000256" key="6">
    <source>
        <dbReference type="ARBA" id="ARBA00023118"/>
    </source>
</evidence>
<evidence type="ECO:0000256" key="7">
    <source>
        <dbReference type="ARBA" id="ARBA00023136"/>
    </source>
</evidence>
<keyword evidence="5 8" id="KW-1133">Transmembrane helix</keyword>
<proteinExistence type="predicted"/>
<dbReference type="InterPro" id="IPR043760">
    <property type="entry name" value="PycTM_dom"/>
</dbReference>
<accession>A0ABT3UUF0</accession>
<dbReference type="EMBL" id="JAIFZO010000001">
    <property type="protein sequence ID" value="MCX4231185.1"/>
    <property type="molecule type" value="Genomic_DNA"/>
</dbReference>
<keyword evidence="7 8" id="KW-0472">Membrane</keyword>
<evidence type="ECO:0000256" key="3">
    <source>
        <dbReference type="ARBA" id="ARBA00022692"/>
    </source>
</evidence>
<gene>
    <name evidence="10" type="ORF">K3769_00020</name>
</gene>
<evidence type="ECO:0000313" key="11">
    <source>
        <dbReference type="Proteomes" id="UP001165590"/>
    </source>
</evidence>
<evidence type="ECO:0000256" key="8">
    <source>
        <dbReference type="SAM" id="Phobius"/>
    </source>
</evidence>
<dbReference type="RefSeq" id="WP_267024316.1">
    <property type="nucleotide sequence ID" value="NZ_JAIFZO010000001.1"/>
</dbReference>
<evidence type="ECO:0000256" key="1">
    <source>
        <dbReference type="ARBA" id="ARBA00004236"/>
    </source>
</evidence>
<protein>
    <submittedName>
        <fullName evidence="10">DUF5706 domain-containing protein</fullName>
    </submittedName>
</protein>
<name>A0ABT3UUF0_9ACTN</name>
<feature type="transmembrane region" description="Helical" evidence="8">
    <location>
        <begin position="136"/>
        <end position="158"/>
    </location>
</feature>
<evidence type="ECO:0000259" key="9">
    <source>
        <dbReference type="Pfam" id="PF18967"/>
    </source>
</evidence>
<keyword evidence="6" id="KW-0051">Antiviral defense</keyword>
<dbReference type="Proteomes" id="UP001165590">
    <property type="component" value="Unassembled WGS sequence"/>
</dbReference>
<organism evidence="10 11">
    <name type="scientific">Streptomyces ortus</name>
    <dbReference type="NCBI Taxonomy" id="2867268"/>
    <lineage>
        <taxon>Bacteria</taxon>
        <taxon>Bacillati</taxon>
        <taxon>Actinomycetota</taxon>
        <taxon>Actinomycetes</taxon>
        <taxon>Kitasatosporales</taxon>
        <taxon>Streptomycetaceae</taxon>
        <taxon>Streptomyces</taxon>
    </lineage>
</organism>
<evidence type="ECO:0000313" key="10">
    <source>
        <dbReference type="EMBL" id="MCX4231185.1"/>
    </source>
</evidence>
<dbReference type="Pfam" id="PF18967">
    <property type="entry name" value="PycTM"/>
    <property type="match status" value="1"/>
</dbReference>
<sequence>MALPALIVPDHSSTRTDHNLDAACAHVSGEIARTDGKSSLLLAFTGAVLAGLASLVGQPLPVFSLACVTTAVLALMAASVLLLMVVRPRLRGGGRESFPAWARMSEAEIREALHGDVRAARIQILSRIAVRKFGHLQWAVDLILLALAMFLLAVIGALV</sequence>
<evidence type="ECO:0000256" key="5">
    <source>
        <dbReference type="ARBA" id="ARBA00022989"/>
    </source>
</evidence>
<comment type="caution">
    <text evidence="10">The sequence shown here is derived from an EMBL/GenBank/DDBJ whole genome shotgun (WGS) entry which is preliminary data.</text>
</comment>
<feature type="transmembrane region" description="Helical" evidence="8">
    <location>
        <begin position="63"/>
        <end position="86"/>
    </location>
</feature>
<keyword evidence="4" id="KW-0547">Nucleotide-binding</keyword>
<comment type="subcellular location">
    <subcellularLocation>
        <location evidence="1">Cell membrane</location>
    </subcellularLocation>
</comment>
<keyword evidence="11" id="KW-1185">Reference proteome</keyword>
<keyword evidence="2" id="KW-1003">Cell membrane</keyword>
<keyword evidence="3 8" id="KW-0812">Transmembrane</keyword>
<evidence type="ECO:0000256" key="4">
    <source>
        <dbReference type="ARBA" id="ARBA00022741"/>
    </source>
</evidence>
<feature type="transmembrane region" description="Helical" evidence="8">
    <location>
        <begin position="40"/>
        <end position="57"/>
    </location>
</feature>
<feature type="domain" description="Pycsar effector protein" evidence="9">
    <location>
        <begin position="20"/>
        <end position="155"/>
    </location>
</feature>
<evidence type="ECO:0000256" key="2">
    <source>
        <dbReference type="ARBA" id="ARBA00022475"/>
    </source>
</evidence>